<accession>A0AAD7IVD2</accession>
<dbReference type="Proteomes" id="UP001215598">
    <property type="component" value="Unassembled WGS sequence"/>
</dbReference>
<dbReference type="EMBL" id="JARKIB010000063">
    <property type="protein sequence ID" value="KAJ7751124.1"/>
    <property type="molecule type" value="Genomic_DNA"/>
</dbReference>
<dbReference type="AlphaFoldDB" id="A0AAD7IVD2"/>
<keyword evidence="2" id="KW-1185">Reference proteome</keyword>
<evidence type="ECO:0000313" key="2">
    <source>
        <dbReference type="Proteomes" id="UP001215598"/>
    </source>
</evidence>
<evidence type="ECO:0000313" key="1">
    <source>
        <dbReference type="EMBL" id="KAJ7751124.1"/>
    </source>
</evidence>
<protein>
    <submittedName>
        <fullName evidence="1">Uncharacterized protein</fullName>
    </submittedName>
</protein>
<name>A0AAD7IVD2_9AGAR</name>
<proteinExistence type="predicted"/>
<sequence>MALRYHQYVRDLLILEPMAITQRADMIDPVIRSAAAPAHKPALAPEMGIDLRKKIEGLQESSLGGVPPPQRTQIWVFKDAESHRYTPDNAPRRRKPPSWFSSCGMRHIFKWSIGTEIPKFRENAPCSGFKEAKMQVYRAARFNVLRMRSQHETVTDKLSPQDRPYLQRSRFDAVVYPDAQQISISFTKLRDRGGLFLTLNFFREFIRIFGASAGLHAGLYAGAAADLMAG</sequence>
<reference evidence="1" key="1">
    <citation type="submission" date="2023-03" db="EMBL/GenBank/DDBJ databases">
        <title>Massive genome expansion in bonnet fungi (Mycena s.s.) driven by repeated elements and novel gene families across ecological guilds.</title>
        <authorList>
            <consortium name="Lawrence Berkeley National Laboratory"/>
            <person name="Harder C.B."/>
            <person name="Miyauchi S."/>
            <person name="Viragh M."/>
            <person name="Kuo A."/>
            <person name="Thoen E."/>
            <person name="Andreopoulos B."/>
            <person name="Lu D."/>
            <person name="Skrede I."/>
            <person name="Drula E."/>
            <person name="Henrissat B."/>
            <person name="Morin E."/>
            <person name="Kohler A."/>
            <person name="Barry K."/>
            <person name="LaButti K."/>
            <person name="Morin E."/>
            <person name="Salamov A."/>
            <person name="Lipzen A."/>
            <person name="Mereny Z."/>
            <person name="Hegedus B."/>
            <person name="Baldrian P."/>
            <person name="Stursova M."/>
            <person name="Weitz H."/>
            <person name="Taylor A."/>
            <person name="Grigoriev I.V."/>
            <person name="Nagy L.G."/>
            <person name="Martin F."/>
            <person name="Kauserud H."/>
        </authorList>
    </citation>
    <scope>NUCLEOTIDE SEQUENCE</scope>
    <source>
        <strain evidence="1">CBHHK182m</strain>
    </source>
</reference>
<organism evidence="1 2">
    <name type="scientific">Mycena metata</name>
    <dbReference type="NCBI Taxonomy" id="1033252"/>
    <lineage>
        <taxon>Eukaryota</taxon>
        <taxon>Fungi</taxon>
        <taxon>Dikarya</taxon>
        <taxon>Basidiomycota</taxon>
        <taxon>Agaricomycotina</taxon>
        <taxon>Agaricomycetes</taxon>
        <taxon>Agaricomycetidae</taxon>
        <taxon>Agaricales</taxon>
        <taxon>Marasmiineae</taxon>
        <taxon>Mycenaceae</taxon>
        <taxon>Mycena</taxon>
    </lineage>
</organism>
<gene>
    <name evidence="1" type="ORF">B0H16DRAFT_1460449</name>
</gene>
<comment type="caution">
    <text evidence="1">The sequence shown here is derived from an EMBL/GenBank/DDBJ whole genome shotgun (WGS) entry which is preliminary data.</text>
</comment>